<organism evidence="2 3">
    <name type="scientific">Platanthera guangdongensis</name>
    <dbReference type="NCBI Taxonomy" id="2320717"/>
    <lineage>
        <taxon>Eukaryota</taxon>
        <taxon>Viridiplantae</taxon>
        <taxon>Streptophyta</taxon>
        <taxon>Embryophyta</taxon>
        <taxon>Tracheophyta</taxon>
        <taxon>Spermatophyta</taxon>
        <taxon>Magnoliopsida</taxon>
        <taxon>Liliopsida</taxon>
        <taxon>Asparagales</taxon>
        <taxon>Orchidaceae</taxon>
        <taxon>Orchidoideae</taxon>
        <taxon>Orchideae</taxon>
        <taxon>Orchidinae</taxon>
        <taxon>Platanthera</taxon>
    </lineage>
</organism>
<evidence type="ECO:0000256" key="1">
    <source>
        <dbReference type="SAM" id="MobiDB-lite"/>
    </source>
</evidence>
<evidence type="ECO:0000313" key="3">
    <source>
        <dbReference type="Proteomes" id="UP001412067"/>
    </source>
</evidence>
<comment type="caution">
    <text evidence="2">The sequence shown here is derived from an EMBL/GenBank/DDBJ whole genome shotgun (WGS) entry which is preliminary data.</text>
</comment>
<accession>A0ABR2LUG4</accession>
<proteinExistence type="predicted"/>
<name>A0ABR2LUG4_9ASPA</name>
<gene>
    <name evidence="2" type="ORF">KSP40_PGU013828</name>
</gene>
<dbReference type="EMBL" id="JBBWWR010000015">
    <property type="protein sequence ID" value="KAK8949872.1"/>
    <property type="molecule type" value="Genomic_DNA"/>
</dbReference>
<evidence type="ECO:0000313" key="2">
    <source>
        <dbReference type="EMBL" id="KAK8949872.1"/>
    </source>
</evidence>
<protein>
    <submittedName>
        <fullName evidence="2">Uncharacterized protein</fullName>
    </submittedName>
</protein>
<feature type="region of interest" description="Disordered" evidence="1">
    <location>
        <begin position="94"/>
        <end position="134"/>
    </location>
</feature>
<dbReference type="Proteomes" id="UP001412067">
    <property type="component" value="Unassembled WGS sequence"/>
</dbReference>
<keyword evidence="3" id="KW-1185">Reference proteome</keyword>
<reference evidence="2 3" key="1">
    <citation type="journal article" date="2022" name="Nat. Plants">
        <title>Genomes of leafy and leafless Platanthera orchids illuminate the evolution of mycoheterotrophy.</title>
        <authorList>
            <person name="Li M.H."/>
            <person name="Liu K.W."/>
            <person name="Li Z."/>
            <person name="Lu H.C."/>
            <person name="Ye Q.L."/>
            <person name="Zhang D."/>
            <person name="Wang J.Y."/>
            <person name="Li Y.F."/>
            <person name="Zhong Z.M."/>
            <person name="Liu X."/>
            <person name="Yu X."/>
            <person name="Liu D.K."/>
            <person name="Tu X.D."/>
            <person name="Liu B."/>
            <person name="Hao Y."/>
            <person name="Liao X.Y."/>
            <person name="Jiang Y.T."/>
            <person name="Sun W.H."/>
            <person name="Chen J."/>
            <person name="Chen Y.Q."/>
            <person name="Ai Y."/>
            <person name="Zhai J.W."/>
            <person name="Wu S.S."/>
            <person name="Zhou Z."/>
            <person name="Hsiao Y.Y."/>
            <person name="Wu W.L."/>
            <person name="Chen Y.Y."/>
            <person name="Lin Y.F."/>
            <person name="Hsu J.L."/>
            <person name="Li C.Y."/>
            <person name="Wang Z.W."/>
            <person name="Zhao X."/>
            <person name="Zhong W.Y."/>
            <person name="Ma X.K."/>
            <person name="Ma L."/>
            <person name="Huang J."/>
            <person name="Chen G.Z."/>
            <person name="Huang M.Z."/>
            <person name="Huang L."/>
            <person name="Peng D.H."/>
            <person name="Luo Y.B."/>
            <person name="Zou S.Q."/>
            <person name="Chen S.P."/>
            <person name="Lan S."/>
            <person name="Tsai W.C."/>
            <person name="Van de Peer Y."/>
            <person name="Liu Z.J."/>
        </authorList>
    </citation>
    <scope>NUCLEOTIDE SEQUENCE [LARGE SCALE GENOMIC DNA]</scope>
    <source>
        <strain evidence="2">Lor288</strain>
    </source>
</reference>
<sequence length="168" mass="17467">MGKFGVQAGHIAGEKTIIWIHCRRPLIALQRRQPQACPSISSQRFFYSPNSAGGIRPVNHLSSSRNVSSTGNQSFFNHVFTCSISMGILGPRNGAAAGGSESQRRVPAGGDAKMHPNRAPVREGGSGGEAEHGFAGGDAERAMLFDSGTVDAGVPAEATGYCGAQLGD</sequence>